<feature type="transmembrane region" description="Helical" evidence="1">
    <location>
        <begin position="103"/>
        <end position="123"/>
    </location>
</feature>
<evidence type="ECO:0000313" key="2">
    <source>
        <dbReference type="EMBL" id="KZP32626.1"/>
    </source>
</evidence>
<dbReference type="EMBL" id="KV417485">
    <property type="protein sequence ID" value="KZP32626.1"/>
    <property type="molecule type" value="Genomic_DNA"/>
</dbReference>
<feature type="transmembrane region" description="Helical" evidence="1">
    <location>
        <begin position="203"/>
        <end position="222"/>
    </location>
</feature>
<feature type="transmembrane region" description="Helical" evidence="1">
    <location>
        <begin position="39"/>
        <end position="63"/>
    </location>
</feature>
<dbReference type="Proteomes" id="UP000076532">
    <property type="component" value="Unassembled WGS sequence"/>
</dbReference>
<evidence type="ECO:0000313" key="3">
    <source>
        <dbReference type="Proteomes" id="UP000076532"/>
    </source>
</evidence>
<dbReference type="OrthoDB" id="3038990at2759"/>
<keyword evidence="1" id="KW-0812">Transmembrane</keyword>
<keyword evidence="1" id="KW-1133">Transmembrane helix</keyword>
<keyword evidence="1" id="KW-0472">Membrane</keyword>
<feature type="transmembrane region" description="Helical" evidence="1">
    <location>
        <begin position="6"/>
        <end position="27"/>
    </location>
</feature>
<feature type="transmembrane region" description="Helical" evidence="1">
    <location>
        <begin position="152"/>
        <end position="172"/>
    </location>
</feature>
<feature type="transmembrane region" description="Helical" evidence="1">
    <location>
        <begin position="69"/>
        <end position="91"/>
    </location>
</feature>
<dbReference type="AlphaFoldDB" id="A0A166VE10"/>
<name>A0A166VE10_9AGAM</name>
<evidence type="ECO:0000256" key="1">
    <source>
        <dbReference type="SAM" id="Phobius"/>
    </source>
</evidence>
<accession>A0A166VE10</accession>
<proteinExistence type="predicted"/>
<organism evidence="2 3">
    <name type="scientific">Athelia psychrophila</name>
    <dbReference type="NCBI Taxonomy" id="1759441"/>
    <lineage>
        <taxon>Eukaryota</taxon>
        <taxon>Fungi</taxon>
        <taxon>Dikarya</taxon>
        <taxon>Basidiomycota</taxon>
        <taxon>Agaricomycotina</taxon>
        <taxon>Agaricomycetes</taxon>
        <taxon>Agaricomycetidae</taxon>
        <taxon>Atheliales</taxon>
        <taxon>Atheliaceae</taxon>
        <taxon>Athelia</taxon>
    </lineage>
</organism>
<protein>
    <submittedName>
        <fullName evidence="2">Uncharacterized protein</fullName>
    </submittedName>
</protein>
<dbReference type="STRING" id="436010.A0A166VE10"/>
<sequence>MATVGYIQTAMFTVSVWDFLICLAEELKVAGILGFCPSIVIYYVSRIGILLLMAAELLMQFASIAHCEVFWHITSATSTISSAATSFLFFLRVRAVYEKSLSVTIAFAIFWLAIPVTCSLWNISVQASHMGSAQCILSGFGSFPSMCLWVKAAYDTSVFAAITWRIISYAVADRVPRSQRWRLIRGAGMSQICRDLLRGGQQFYFVTIGTTLMGASAVFLPVDSHNRLWLPLPGKAIEGIMACRVFRKLVLGSDGYQEGRSHRDSIMLTTVFVPDVEPT</sequence>
<reference evidence="2 3" key="1">
    <citation type="journal article" date="2016" name="Mol. Biol. Evol.">
        <title>Comparative Genomics of Early-Diverging Mushroom-Forming Fungi Provides Insights into the Origins of Lignocellulose Decay Capabilities.</title>
        <authorList>
            <person name="Nagy L.G."/>
            <person name="Riley R."/>
            <person name="Tritt A."/>
            <person name="Adam C."/>
            <person name="Daum C."/>
            <person name="Floudas D."/>
            <person name="Sun H."/>
            <person name="Yadav J.S."/>
            <person name="Pangilinan J."/>
            <person name="Larsson K.H."/>
            <person name="Matsuura K."/>
            <person name="Barry K."/>
            <person name="Labutti K."/>
            <person name="Kuo R."/>
            <person name="Ohm R.A."/>
            <person name="Bhattacharya S.S."/>
            <person name="Shirouzu T."/>
            <person name="Yoshinaga Y."/>
            <person name="Martin F.M."/>
            <person name="Grigoriev I.V."/>
            <person name="Hibbett D.S."/>
        </authorList>
    </citation>
    <scope>NUCLEOTIDE SEQUENCE [LARGE SCALE GENOMIC DNA]</scope>
    <source>
        <strain evidence="2 3">CBS 109695</strain>
    </source>
</reference>
<keyword evidence="3" id="KW-1185">Reference proteome</keyword>
<gene>
    <name evidence="2" type="ORF">FIBSPDRAFT_944152</name>
</gene>